<keyword evidence="4" id="KW-1185">Reference proteome</keyword>
<proteinExistence type="predicted"/>
<evidence type="ECO:0000259" key="2">
    <source>
        <dbReference type="SMART" id="SM00285"/>
    </source>
</evidence>
<gene>
    <name evidence="3" type="ORF">GBAR_LOCUS25092</name>
</gene>
<sequence>MPWFRKLRFGRRKSKKTKREISEPTSFQHCYHATLDNASGEFMGLPPQWLGLIGSGTAANEKPPKSPSSSRASSSTVVHVVVPSETRASVGFVVEPPMTTASGGAVVTADAEETERGGSVAGEEGETTPRTASYRSGNSSPVSSVLTTSRESASTTTTASSGGRRVPIIRGSDGCLEETIKYIRTHYRSASSASPASFEDSATTPEEQYVDIHFGSRSRSGSLMQLRGGRASSRTPSNGSPRPSPAAFGSSTHTVGNTSVAPLSSNSAFCMSAPQDLNVVQSDLGLYDCGTTSTSNTTLFRSRIHSPSESSGYFGSTLSSLCSSRISALSSIQQIHATPSSTAATQPNTSTTAQPSSSCTGQSQHRCSALRETSEFPWIHPQMRHGQPHFSSLQRPAKFCRNSPENTPHSATTSRPYPHCNSGSNVANFTGSPPAQYGTNPRAYSHRPRGDSVDSALISRSYREKAAHESTRYPYNRSGCSAGKSNSQHHSLGISLYQPFPVLSVLTTASYNSRYNAA</sequence>
<accession>A0AA35TD32</accession>
<dbReference type="InterPro" id="IPR036936">
    <property type="entry name" value="CRIB_dom_sf"/>
</dbReference>
<evidence type="ECO:0000256" key="1">
    <source>
        <dbReference type="SAM" id="MobiDB-lite"/>
    </source>
</evidence>
<reference evidence="3" key="1">
    <citation type="submission" date="2023-03" db="EMBL/GenBank/DDBJ databases">
        <authorList>
            <person name="Steffen K."/>
            <person name="Cardenas P."/>
        </authorList>
    </citation>
    <scope>NUCLEOTIDE SEQUENCE</scope>
</reference>
<feature type="region of interest" description="Disordered" evidence="1">
    <location>
        <begin position="398"/>
        <end position="488"/>
    </location>
</feature>
<dbReference type="EMBL" id="CASHTH010003465">
    <property type="protein sequence ID" value="CAI8045363.1"/>
    <property type="molecule type" value="Genomic_DNA"/>
</dbReference>
<comment type="caution">
    <text evidence="3">The sequence shown here is derived from an EMBL/GenBank/DDBJ whole genome shotgun (WGS) entry which is preliminary data.</text>
</comment>
<dbReference type="Pfam" id="PF00786">
    <property type="entry name" value="PBD"/>
    <property type="match status" value="1"/>
</dbReference>
<evidence type="ECO:0000313" key="4">
    <source>
        <dbReference type="Proteomes" id="UP001174909"/>
    </source>
</evidence>
<feature type="region of interest" description="Disordered" evidence="1">
    <location>
        <begin position="338"/>
        <end position="364"/>
    </location>
</feature>
<dbReference type="Gene3D" id="3.90.810.10">
    <property type="entry name" value="CRIB domain"/>
    <property type="match status" value="1"/>
</dbReference>
<feature type="domain" description="CRIB" evidence="2">
    <location>
        <begin position="21"/>
        <end position="56"/>
    </location>
</feature>
<dbReference type="AlphaFoldDB" id="A0AA35TD32"/>
<protein>
    <recommendedName>
        <fullName evidence="2">CRIB domain-containing protein</fullName>
    </recommendedName>
</protein>
<feature type="compositionally biased region" description="Polar residues" evidence="1">
    <location>
        <begin position="128"/>
        <end position="146"/>
    </location>
</feature>
<name>A0AA35TD32_GEOBA</name>
<feature type="compositionally biased region" description="Low complexity" evidence="1">
    <location>
        <begin position="147"/>
        <end position="165"/>
    </location>
</feature>
<feature type="region of interest" description="Disordered" evidence="1">
    <location>
        <begin position="213"/>
        <end position="253"/>
    </location>
</feature>
<feature type="compositionally biased region" description="Basic and acidic residues" evidence="1">
    <location>
        <begin position="461"/>
        <end position="471"/>
    </location>
</feature>
<feature type="compositionally biased region" description="Polar residues" evidence="1">
    <location>
        <begin position="403"/>
        <end position="439"/>
    </location>
</feature>
<dbReference type="Proteomes" id="UP001174909">
    <property type="component" value="Unassembled WGS sequence"/>
</dbReference>
<feature type="region of interest" description="Disordered" evidence="1">
    <location>
        <begin position="54"/>
        <end position="76"/>
    </location>
</feature>
<feature type="compositionally biased region" description="Low complexity" evidence="1">
    <location>
        <begin position="67"/>
        <end position="76"/>
    </location>
</feature>
<feature type="compositionally biased region" description="Polar residues" evidence="1">
    <location>
        <begin position="232"/>
        <end position="241"/>
    </location>
</feature>
<feature type="region of interest" description="Disordered" evidence="1">
    <location>
        <begin position="103"/>
        <end position="170"/>
    </location>
</feature>
<dbReference type="SMART" id="SM00285">
    <property type="entry name" value="PBD"/>
    <property type="match status" value="1"/>
</dbReference>
<organism evidence="3 4">
    <name type="scientific">Geodia barretti</name>
    <name type="common">Barrett's horny sponge</name>
    <dbReference type="NCBI Taxonomy" id="519541"/>
    <lineage>
        <taxon>Eukaryota</taxon>
        <taxon>Metazoa</taxon>
        <taxon>Porifera</taxon>
        <taxon>Demospongiae</taxon>
        <taxon>Heteroscleromorpha</taxon>
        <taxon>Tetractinellida</taxon>
        <taxon>Astrophorina</taxon>
        <taxon>Geodiidae</taxon>
        <taxon>Geodia</taxon>
    </lineage>
</organism>
<dbReference type="InterPro" id="IPR000095">
    <property type="entry name" value="CRIB_dom"/>
</dbReference>
<evidence type="ECO:0000313" key="3">
    <source>
        <dbReference type="EMBL" id="CAI8045363.1"/>
    </source>
</evidence>